<dbReference type="AlphaFoldDB" id="J9GP39"/>
<proteinExistence type="predicted"/>
<dbReference type="EMBL" id="AMCI01000385">
    <property type="protein sequence ID" value="EJX09459.1"/>
    <property type="molecule type" value="Genomic_DNA"/>
</dbReference>
<dbReference type="Pfam" id="PF09697">
    <property type="entry name" value="Porph_ging"/>
    <property type="match status" value="1"/>
</dbReference>
<comment type="caution">
    <text evidence="1">The sequence shown here is derived from an EMBL/GenBank/DDBJ whole genome shotgun (WGS) entry which is preliminary data.</text>
</comment>
<evidence type="ECO:0000313" key="1">
    <source>
        <dbReference type="EMBL" id="EJX09459.1"/>
    </source>
</evidence>
<evidence type="ECO:0008006" key="2">
    <source>
        <dbReference type="Google" id="ProtNLM"/>
    </source>
</evidence>
<protein>
    <recommendedName>
        <fullName evidence="2">GLPGLI family protein</fullName>
    </recommendedName>
</protein>
<accession>J9GP39</accession>
<sequence length="237" mass="27139">MKFMPDTLDRTRFDKRMLLLEIGEKGLSRFTEYNNWRQDSVHVARTQNGKISDLDLIEVRKQGGRVYDRYHLLKGYPDASHLQLIGFAGIDKFVYTEEMPNFQWQLKPAEKKVIGGYTCSLAVGNYAGRTYQAWFTTEIPVSTGPWKLGGLPGLILEAEDTAGEYIYTCTRIQKKKGYIAVQGMDTAYKTTRERFLKAFHRAKSNPGAVIQSLGDKVQGQHLNKKGKRRAFNPQEKY</sequence>
<dbReference type="NCBIfam" id="TIGR01200">
    <property type="entry name" value="GLPGLI"/>
    <property type="match status" value="1"/>
</dbReference>
<gene>
    <name evidence="1" type="ORF">EVA_02417</name>
</gene>
<organism evidence="1">
    <name type="scientific">gut metagenome</name>
    <dbReference type="NCBI Taxonomy" id="749906"/>
    <lineage>
        <taxon>unclassified sequences</taxon>
        <taxon>metagenomes</taxon>
        <taxon>organismal metagenomes</taxon>
    </lineage>
</organism>
<name>J9GP39_9ZZZZ</name>
<reference evidence="1" key="1">
    <citation type="journal article" date="2012" name="PLoS ONE">
        <title>Gene sets for utilization of primary and secondary nutrition supplies in the distal gut of endangered iberian lynx.</title>
        <authorList>
            <person name="Alcaide M."/>
            <person name="Messina E."/>
            <person name="Richter M."/>
            <person name="Bargiela R."/>
            <person name="Peplies J."/>
            <person name="Huws S.A."/>
            <person name="Newbold C.J."/>
            <person name="Golyshin P.N."/>
            <person name="Simon M.A."/>
            <person name="Lopez G."/>
            <person name="Yakimov M.M."/>
            <person name="Ferrer M."/>
        </authorList>
    </citation>
    <scope>NUCLEOTIDE SEQUENCE</scope>
</reference>
<dbReference type="InterPro" id="IPR005901">
    <property type="entry name" value="GLPGLI"/>
</dbReference>